<accession>A0A2S7WSI2</accession>
<reference evidence="1 2" key="1">
    <citation type="submission" date="2016-12" db="EMBL/GenBank/DDBJ databases">
        <title>Trade-off between light-utilization and light-protection in marine flavobacteria.</title>
        <authorList>
            <person name="Kumagai Y."/>
            <person name="Yoshizawa S."/>
            <person name="Kogure K."/>
            <person name="Iwasaki W."/>
        </authorList>
    </citation>
    <scope>NUCLEOTIDE SEQUENCE [LARGE SCALE GENOMIC DNA]</scope>
    <source>
        <strain evidence="1 2">NBRC 108759</strain>
    </source>
</reference>
<comment type="caution">
    <text evidence="1">The sequence shown here is derived from an EMBL/GenBank/DDBJ whole genome shotgun (WGS) entry which is preliminary data.</text>
</comment>
<gene>
    <name evidence="1" type="ORF">BTO18_14325</name>
</gene>
<dbReference type="Proteomes" id="UP000238882">
    <property type="component" value="Unassembled WGS sequence"/>
</dbReference>
<sequence length="245" mass="28673">MQKKIINSILISILIFVFISCNTNKFILEKIQGTYIQKENKRIALNFKDKNFVIVDNFEPTHLAIQEYKCCDTIAYGDWSLIKNQNFISLKTNEVLDTFYLNIDVEEKNTNEKDITFIIDNPIEKGYKNLNSTKELLYSISITKQDGEIVEKTSTNKIISISNVNEISMFEITIYPKCNIPLRHLSAKVVYTMPYTVKANNSNVFKVNISDLTYKYLTLKRMNKDYVRVRNNNKLIWDGKEYIKK</sequence>
<dbReference type="OrthoDB" id="1494877at2"/>
<dbReference type="EMBL" id="MSCN01000001">
    <property type="protein sequence ID" value="PQJ80282.1"/>
    <property type="molecule type" value="Genomic_DNA"/>
</dbReference>
<name>A0A2S7WSI2_9FLAO</name>
<proteinExistence type="predicted"/>
<evidence type="ECO:0000313" key="1">
    <source>
        <dbReference type="EMBL" id="PQJ80282.1"/>
    </source>
</evidence>
<organism evidence="1 2">
    <name type="scientific">Polaribacter porphyrae</name>
    <dbReference type="NCBI Taxonomy" id="1137780"/>
    <lineage>
        <taxon>Bacteria</taxon>
        <taxon>Pseudomonadati</taxon>
        <taxon>Bacteroidota</taxon>
        <taxon>Flavobacteriia</taxon>
        <taxon>Flavobacteriales</taxon>
        <taxon>Flavobacteriaceae</taxon>
    </lineage>
</organism>
<dbReference type="PROSITE" id="PS51257">
    <property type="entry name" value="PROKAR_LIPOPROTEIN"/>
    <property type="match status" value="1"/>
</dbReference>
<evidence type="ECO:0008006" key="3">
    <source>
        <dbReference type="Google" id="ProtNLM"/>
    </source>
</evidence>
<protein>
    <recommendedName>
        <fullName evidence="3">Lipoprotein</fullName>
    </recommendedName>
</protein>
<dbReference type="AlphaFoldDB" id="A0A2S7WSI2"/>
<dbReference type="RefSeq" id="WP_105016878.1">
    <property type="nucleotide sequence ID" value="NZ_MSCN01000001.1"/>
</dbReference>
<keyword evidence="2" id="KW-1185">Reference proteome</keyword>
<evidence type="ECO:0000313" key="2">
    <source>
        <dbReference type="Proteomes" id="UP000238882"/>
    </source>
</evidence>